<gene>
    <name evidence="2" type="ORF">NOF55_09965</name>
</gene>
<keyword evidence="3" id="KW-1185">Reference proteome</keyword>
<accession>A0AAE3SV76</accession>
<dbReference type="EMBL" id="JANFPI010000003">
    <property type="protein sequence ID" value="MCX8997433.1"/>
    <property type="molecule type" value="Genomic_DNA"/>
</dbReference>
<evidence type="ECO:0000313" key="2">
    <source>
        <dbReference type="EMBL" id="MCX8997433.1"/>
    </source>
</evidence>
<dbReference type="Pfam" id="PF03737">
    <property type="entry name" value="RraA-like"/>
    <property type="match status" value="1"/>
</dbReference>
<evidence type="ECO:0000313" key="3">
    <source>
        <dbReference type="Proteomes" id="UP001208771"/>
    </source>
</evidence>
<dbReference type="InterPro" id="IPR036704">
    <property type="entry name" value="RraA/RraA-like_sf"/>
</dbReference>
<protein>
    <submittedName>
        <fullName evidence="2">Ribonuclease activity regulator RraA</fullName>
    </submittedName>
</protein>
<dbReference type="AlphaFoldDB" id="A0AAE3SV76"/>
<organism evidence="2 3">
    <name type="scientific">Ectorhizobium quercum</name>
    <dbReference type="NCBI Taxonomy" id="2965071"/>
    <lineage>
        <taxon>Bacteria</taxon>
        <taxon>Pseudomonadati</taxon>
        <taxon>Pseudomonadota</taxon>
        <taxon>Alphaproteobacteria</taxon>
        <taxon>Hyphomicrobiales</taxon>
        <taxon>Rhizobiaceae</taxon>
        <taxon>Ectorhizobium</taxon>
    </lineage>
</organism>
<dbReference type="InterPro" id="IPR005493">
    <property type="entry name" value="RraA/RraA-like"/>
</dbReference>
<evidence type="ECO:0000256" key="1">
    <source>
        <dbReference type="PIRSR" id="PIRSR605493-1"/>
    </source>
</evidence>
<comment type="caution">
    <text evidence="2">The sequence shown here is derived from an EMBL/GenBank/DDBJ whole genome shotgun (WGS) entry which is preliminary data.</text>
</comment>
<reference evidence="2" key="1">
    <citation type="submission" date="2022-07" db="EMBL/GenBank/DDBJ databases">
        <title>Ectorhizobium quercum gen.nov., sp. nov.</title>
        <authorList>
            <person name="Ma T."/>
            <person name="Li Y."/>
        </authorList>
    </citation>
    <scope>NUCLEOTIDE SEQUENCE</scope>
    <source>
        <strain evidence="2">BDR2-2</strain>
    </source>
</reference>
<dbReference type="RefSeq" id="WP_306411221.1">
    <property type="nucleotide sequence ID" value="NZ_JANFPI010000003.1"/>
</dbReference>
<keyword evidence="1" id="KW-0460">Magnesium</keyword>
<dbReference type="CDD" id="cd16841">
    <property type="entry name" value="RraA_family"/>
    <property type="match status" value="1"/>
</dbReference>
<keyword evidence="1" id="KW-0479">Metal-binding</keyword>
<feature type="binding site" evidence="1">
    <location>
        <begin position="99"/>
        <end position="102"/>
    </location>
    <ligand>
        <name>substrate</name>
    </ligand>
</feature>
<dbReference type="PANTHER" id="PTHR33254">
    <property type="entry name" value="4-HYDROXY-4-METHYL-2-OXOGLUTARATE ALDOLASE 3-RELATED"/>
    <property type="match status" value="1"/>
</dbReference>
<sequence>MESAKQRLRNCSVATIVAVLFKKGLATRFMSGLKPLTGAEGRIVGEAFTVRTIPVREDMRAAVARGETPNLHRKALAEVADGQCVVFDGGGIADASPLGDIIALSLKMRGIAAFITDSGVNDLAGIAAAGLPVYGLGPAGVPGSSRFQVVDWNVPVGCAGVAVYPGDIIVADEMGAVCIPRDLAETVAEEAGEQERLEAFLVERIAAGAPLETTYPPDAETRRAYAEWCKTRQP</sequence>
<name>A0AAE3SV76_9HYPH</name>
<dbReference type="NCBIfam" id="NF006093">
    <property type="entry name" value="PRK08245.1"/>
    <property type="match status" value="1"/>
</dbReference>
<feature type="binding site" evidence="1">
    <location>
        <position position="122"/>
    </location>
    <ligand>
        <name>Mg(2+)</name>
        <dbReference type="ChEBI" id="CHEBI:18420"/>
    </ligand>
</feature>
<comment type="cofactor">
    <cofactor evidence="1">
        <name>Mg(2+)</name>
        <dbReference type="ChEBI" id="CHEBI:18420"/>
    </cofactor>
</comment>
<dbReference type="GO" id="GO:0046872">
    <property type="term" value="F:metal ion binding"/>
    <property type="evidence" value="ECO:0007669"/>
    <property type="project" value="UniProtKB-KW"/>
</dbReference>
<dbReference type="Proteomes" id="UP001208771">
    <property type="component" value="Unassembled WGS sequence"/>
</dbReference>
<dbReference type="SUPFAM" id="SSF89562">
    <property type="entry name" value="RraA-like"/>
    <property type="match status" value="1"/>
</dbReference>
<dbReference type="PANTHER" id="PTHR33254:SF16">
    <property type="entry name" value="BLR3842 PROTEIN"/>
    <property type="match status" value="1"/>
</dbReference>
<dbReference type="Gene3D" id="3.50.30.40">
    <property type="entry name" value="Ribonuclease E inhibitor RraA/RraA-like"/>
    <property type="match status" value="1"/>
</dbReference>
<proteinExistence type="predicted"/>